<protein>
    <recommendedName>
        <fullName evidence="3">Conserved oligomeric Golgi complex subunit 3</fullName>
    </recommendedName>
    <alternativeName>
        <fullName evidence="8">Component of oligomeric Golgi complex 3</fullName>
    </alternativeName>
</protein>
<evidence type="ECO:0000256" key="9">
    <source>
        <dbReference type="SAM" id="MobiDB-lite"/>
    </source>
</evidence>
<comment type="subcellular location">
    <subcellularLocation>
        <location evidence="1">Golgi apparatus membrane</location>
        <topology evidence="1">Peripheral membrane protein</topology>
    </subcellularLocation>
</comment>
<evidence type="ECO:0000256" key="5">
    <source>
        <dbReference type="ARBA" id="ARBA00022927"/>
    </source>
</evidence>
<dbReference type="GO" id="GO:0007030">
    <property type="term" value="P:Golgi organization"/>
    <property type="evidence" value="ECO:0007669"/>
    <property type="project" value="TreeGrafter"/>
</dbReference>
<keyword evidence="13" id="KW-1185">Reference proteome</keyword>
<evidence type="ECO:0000256" key="2">
    <source>
        <dbReference type="ARBA" id="ARBA00009936"/>
    </source>
</evidence>
<evidence type="ECO:0000259" key="11">
    <source>
        <dbReference type="Pfam" id="PF20671"/>
    </source>
</evidence>
<dbReference type="Pfam" id="PF20671">
    <property type="entry name" value="COG3_C"/>
    <property type="match status" value="1"/>
</dbReference>
<proteinExistence type="inferred from homology"/>
<evidence type="ECO:0000313" key="13">
    <source>
        <dbReference type="Proteomes" id="UP001285441"/>
    </source>
</evidence>
<dbReference type="Proteomes" id="UP001285441">
    <property type="component" value="Unassembled WGS sequence"/>
</dbReference>
<dbReference type="AlphaFoldDB" id="A0AAE0NNY3"/>
<feature type="domain" description="Conserved oligomeric Golgi complex subunit 3 C-terminal" evidence="11">
    <location>
        <begin position="316"/>
        <end position="637"/>
    </location>
</feature>
<dbReference type="GO" id="GO:0006891">
    <property type="term" value="P:intra-Golgi vesicle-mediated transport"/>
    <property type="evidence" value="ECO:0007669"/>
    <property type="project" value="TreeGrafter"/>
</dbReference>
<dbReference type="InterPro" id="IPR048685">
    <property type="entry name" value="COG3_C"/>
</dbReference>
<dbReference type="PANTHER" id="PTHR13302">
    <property type="entry name" value="CONSERVED OLIGOMERIC GOLGI COMPLEX COMPONENT 3"/>
    <property type="match status" value="1"/>
</dbReference>
<evidence type="ECO:0000256" key="6">
    <source>
        <dbReference type="ARBA" id="ARBA00023034"/>
    </source>
</evidence>
<dbReference type="EMBL" id="JAULSW010000004">
    <property type="protein sequence ID" value="KAK3385017.1"/>
    <property type="molecule type" value="Genomic_DNA"/>
</dbReference>
<dbReference type="Pfam" id="PF04136">
    <property type="entry name" value="COG3_N"/>
    <property type="match status" value="1"/>
</dbReference>
<keyword evidence="6" id="KW-0333">Golgi apparatus</keyword>
<comment type="similarity">
    <text evidence="2">Belongs to the COG3 family.</text>
</comment>
<dbReference type="GO" id="GO:0006914">
    <property type="term" value="P:autophagy"/>
    <property type="evidence" value="ECO:0007669"/>
    <property type="project" value="TreeGrafter"/>
</dbReference>
<evidence type="ECO:0000256" key="3">
    <source>
        <dbReference type="ARBA" id="ARBA00020976"/>
    </source>
</evidence>
<dbReference type="PANTHER" id="PTHR13302:SF8">
    <property type="entry name" value="CONSERVED OLIGOMERIC GOLGI COMPLEX SUBUNIT 3"/>
    <property type="match status" value="1"/>
</dbReference>
<feature type="compositionally biased region" description="Low complexity" evidence="9">
    <location>
        <begin position="673"/>
        <end position="683"/>
    </location>
</feature>
<comment type="caution">
    <text evidence="12">The sequence shown here is derived from an EMBL/GenBank/DDBJ whole genome shotgun (WGS) entry which is preliminary data.</text>
</comment>
<evidence type="ECO:0000259" key="10">
    <source>
        <dbReference type="Pfam" id="PF04136"/>
    </source>
</evidence>
<sequence length="784" mass="87584">MYEDSSWYSLLPEFQQPRRAAPGPEPTGHRRRASLLQQPNGTAEHSDIADPLPALFEDAEDVNSPPQATLTRRANSYSDFYDIVTAQFPGNGPRRKRERRRANNQTWEALALPEPQATLLEGGEVDEEVDTVGNDALGKQLLHASQQKYFLYHDQLSMTERHLSSLVDDADSALKTLEGLCQAFRSVEDQTSSFQAQCDDLLSEQKRLQTLADDLGTDLHYYEYLDTVTRRLNAPGAGRFVDDAEFLKVLANLDSCIAFMAKNPSYRDAEPYLARYQALLTKALHLLEVGFTNRLNKVSTELSRQIVATQSESSRHALAYGRFEETVMESYSLIPNVQRVMRSAYDQNGMATLGPNFDIYANTANNMFDAYLAVRDRDLKPITQHDLDAFKAEAKGAATETAARNFVKQCFERSYNEAALFRKIFSIEPQYSTEPKSAFVALKSLQRSLVTGTNIAPIATTLQATLQASDLRTICNLVGWVTNEYLLLDYDDEETPFIGHCRELTARLLHEHMWTFTDAFFEAEIAKTISRAIVAPEALNIGPVTNGEGSSNAFPLVKQAIELLVMFDQSMPKERCQRNSPVVFKLVKESIAALQRAESRIKASKNGTDPDLFMIKNLLILKNELLSLEIGDVRSQAAGLQHFRQIWDTLRPQNLIGLLSSFSTYIPGSSLWSSRTSTPTPAGTPGGTNGGPAGSEVQDASEQLDELLRQSIYAFTRRWATTVNDSRAKKFGGKNLAKIEKDLDEMLDRAFSSQPEVVSKLKEAIQIEAQAQNDVGREKRGTRV</sequence>
<evidence type="ECO:0000256" key="4">
    <source>
        <dbReference type="ARBA" id="ARBA00022448"/>
    </source>
</evidence>
<dbReference type="GO" id="GO:0005801">
    <property type="term" value="C:cis-Golgi network"/>
    <property type="evidence" value="ECO:0007669"/>
    <property type="project" value="InterPro"/>
</dbReference>
<accession>A0AAE0NNY3</accession>
<dbReference type="InterPro" id="IPR048320">
    <property type="entry name" value="COG3_N"/>
</dbReference>
<feature type="region of interest" description="Disordered" evidence="9">
    <location>
        <begin position="1"/>
        <end position="48"/>
    </location>
</feature>
<dbReference type="GO" id="GO:0006886">
    <property type="term" value="P:intracellular protein transport"/>
    <property type="evidence" value="ECO:0007669"/>
    <property type="project" value="InterPro"/>
</dbReference>
<feature type="compositionally biased region" description="Gly residues" evidence="9">
    <location>
        <begin position="684"/>
        <end position="693"/>
    </location>
</feature>
<keyword evidence="7" id="KW-0472">Membrane</keyword>
<dbReference type="GO" id="GO:0017119">
    <property type="term" value="C:Golgi transport complex"/>
    <property type="evidence" value="ECO:0007669"/>
    <property type="project" value="TreeGrafter"/>
</dbReference>
<name>A0AAE0NNY3_9PEZI</name>
<organism evidence="12 13">
    <name type="scientific">Podospora didyma</name>
    <dbReference type="NCBI Taxonomy" id="330526"/>
    <lineage>
        <taxon>Eukaryota</taxon>
        <taxon>Fungi</taxon>
        <taxon>Dikarya</taxon>
        <taxon>Ascomycota</taxon>
        <taxon>Pezizomycotina</taxon>
        <taxon>Sordariomycetes</taxon>
        <taxon>Sordariomycetidae</taxon>
        <taxon>Sordariales</taxon>
        <taxon>Podosporaceae</taxon>
        <taxon>Podospora</taxon>
    </lineage>
</organism>
<dbReference type="InterPro" id="IPR007265">
    <property type="entry name" value="COG_su3"/>
</dbReference>
<feature type="region of interest" description="Disordered" evidence="9">
    <location>
        <begin position="673"/>
        <end position="700"/>
    </location>
</feature>
<keyword evidence="5" id="KW-0653">Protein transport</keyword>
<evidence type="ECO:0000313" key="12">
    <source>
        <dbReference type="EMBL" id="KAK3385017.1"/>
    </source>
</evidence>
<reference evidence="12" key="2">
    <citation type="submission" date="2023-06" db="EMBL/GenBank/DDBJ databases">
        <authorList>
            <consortium name="Lawrence Berkeley National Laboratory"/>
            <person name="Haridas S."/>
            <person name="Hensen N."/>
            <person name="Bonometti L."/>
            <person name="Westerberg I."/>
            <person name="Brannstrom I.O."/>
            <person name="Guillou S."/>
            <person name="Cros-Aarteil S."/>
            <person name="Calhoun S."/>
            <person name="Kuo A."/>
            <person name="Mondo S."/>
            <person name="Pangilinan J."/>
            <person name="Riley R."/>
            <person name="LaButti K."/>
            <person name="Andreopoulos B."/>
            <person name="Lipzen A."/>
            <person name="Chen C."/>
            <person name="Yanf M."/>
            <person name="Daum C."/>
            <person name="Ng V."/>
            <person name="Clum A."/>
            <person name="Steindorff A."/>
            <person name="Ohm R."/>
            <person name="Martin F."/>
            <person name="Silar P."/>
            <person name="Natvig D."/>
            <person name="Lalanne C."/>
            <person name="Gautier V."/>
            <person name="Ament-velasquez S.L."/>
            <person name="Kruys A."/>
            <person name="Hutchinson M.I."/>
            <person name="Powell A.J."/>
            <person name="Barry K."/>
            <person name="Miller A.N."/>
            <person name="Grigoriev I.V."/>
            <person name="Debuchy R."/>
            <person name="Gladieux P."/>
            <person name="Thoren M.H."/>
            <person name="Johannesson H."/>
        </authorList>
    </citation>
    <scope>NUCLEOTIDE SEQUENCE</scope>
    <source>
        <strain evidence="12">CBS 232.78</strain>
    </source>
</reference>
<dbReference type="GO" id="GO:0000139">
    <property type="term" value="C:Golgi membrane"/>
    <property type="evidence" value="ECO:0007669"/>
    <property type="project" value="UniProtKB-SubCell"/>
</dbReference>
<evidence type="ECO:0000256" key="1">
    <source>
        <dbReference type="ARBA" id="ARBA00004395"/>
    </source>
</evidence>
<gene>
    <name evidence="12" type="ORF">B0H63DRAFT_394485</name>
</gene>
<evidence type="ECO:0000256" key="7">
    <source>
        <dbReference type="ARBA" id="ARBA00023136"/>
    </source>
</evidence>
<feature type="domain" description="Conserved oligomeric Golgi complex subunit 3 N-terminal" evidence="10">
    <location>
        <begin position="152"/>
        <end position="296"/>
    </location>
</feature>
<reference evidence="12" key="1">
    <citation type="journal article" date="2023" name="Mol. Phylogenet. Evol.">
        <title>Genome-scale phylogeny and comparative genomics of the fungal order Sordariales.</title>
        <authorList>
            <person name="Hensen N."/>
            <person name="Bonometti L."/>
            <person name="Westerberg I."/>
            <person name="Brannstrom I.O."/>
            <person name="Guillou S."/>
            <person name="Cros-Aarteil S."/>
            <person name="Calhoun S."/>
            <person name="Haridas S."/>
            <person name="Kuo A."/>
            <person name="Mondo S."/>
            <person name="Pangilinan J."/>
            <person name="Riley R."/>
            <person name="LaButti K."/>
            <person name="Andreopoulos B."/>
            <person name="Lipzen A."/>
            <person name="Chen C."/>
            <person name="Yan M."/>
            <person name="Daum C."/>
            <person name="Ng V."/>
            <person name="Clum A."/>
            <person name="Steindorff A."/>
            <person name="Ohm R.A."/>
            <person name="Martin F."/>
            <person name="Silar P."/>
            <person name="Natvig D.O."/>
            <person name="Lalanne C."/>
            <person name="Gautier V."/>
            <person name="Ament-Velasquez S.L."/>
            <person name="Kruys A."/>
            <person name="Hutchinson M.I."/>
            <person name="Powell A.J."/>
            <person name="Barry K."/>
            <person name="Miller A.N."/>
            <person name="Grigoriev I.V."/>
            <person name="Debuchy R."/>
            <person name="Gladieux P."/>
            <person name="Hiltunen Thoren M."/>
            <person name="Johannesson H."/>
        </authorList>
    </citation>
    <scope>NUCLEOTIDE SEQUENCE</scope>
    <source>
        <strain evidence="12">CBS 232.78</strain>
    </source>
</reference>
<keyword evidence="4" id="KW-0813">Transport</keyword>
<evidence type="ECO:0000256" key="8">
    <source>
        <dbReference type="ARBA" id="ARBA00031339"/>
    </source>
</evidence>